<dbReference type="Proteomes" id="UP000504636">
    <property type="component" value="Unplaced"/>
</dbReference>
<dbReference type="PANTHER" id="PTHR37534">
    <property type="entry name" value="TRANSCRIPTIONAL ACTIVATOR PROTEIN UGA3"/>
    <property type="match status" value="1"/>
</dbReference>
<dbReference type="AlphaFoldDB" id="A0A6A6Y1V5"/>
<evidence type="ECO:0000313" key="4">
    <source>
        <dbReference type="EMBL" id="KAF2802538.1"/>
    </source>
</evidence>
<dbReference type="GO" id="GO:0005634">
    <property type="term" value="C:nucleus"/>
    <property type="evidence" value="ECO:0007669"/>
    <property type="project" value="UniProtKB-SubCell"/>
</dbReference>
<dbReference type="OrthoDB" id="407832at2759"/>
<evidence type="ECO:0008006" key="7">
    <source>
        <dbReference type="Google" id="ProtNLM"/>
    </source>
</evidence>
<dbReference type="InterPro" id="IPR021858">
    <property type="entry name" value="Fun_TF"/>
</dbReference>
<dbReference type="GO" id="GO:0000976">
    <property type="term" value="F:transcription cis-regulatory region binding"/>
    <property type="evidence" value="ECO:0007669"/>
    <property type="project" value="TreeGrafter"/>
</dbReference>
<evidence type="ECO:0000256" key="3">
    <source>
        <dbReference type="SAM" id="MobiDB-lite"/>
    </source>
</evidence>
<sequence length="532" mass="60230">MESRKSARPYRVRFRNSTCPSGAVTGADYKKYDFFFDPQQVWLKTQKTLTFHDQSRSIYYDANNAEEDSEIEAIPDRTELDAPPRQTQLEHGPRFQDVALRNEPTRASQHQTPAENTPTLSTVTACTLTGEADVNVNSNHDSCTHVEETSDGFDCGVPFSKFPDSCKFDNMKEASLFRHYIEDLARWFDVCNPHRPFAYAVPRLAASSPLLRKAILAHSAHHISRVTGSDPSLPFQYLEECLALLIPELKNEQVTSVENSALIASIFLRSFGEFEDIASGEFHISGTSLFIQSGGGCESLRRSNKLRNAAYWIHLRQEVGYSVVEQRNIRANLNICPFDASTDASSDAGWCNRVVWICVQVIRWAFGGNSTAERHNELTDMIEDWENRRPQTFEAMLDLRGPFDSDVWHKEVWFTNDEHIDALQYLLIAKLILSLHNPHLPRLGLRAQTAYSNSKAVNQFYVRTMCIAAKCSSFVPAKFMACNVLFACGGCFHLKTDQENAVDFLRSCERDHGYATKVHVDALLAIWAANYQ</sequence>
<name>A0A6A6Y1V5_9PEZI</name>
<evidence type="ECO:0000256" key="2">
    <source>
        <dbReference type="ARBA" id="ARBA00023242"/>
    </source>
</evidence>
<accession>A0A6A6Y1V5</accession>
<reference evidence="4 6" key="1">
    <citation type="journal article" date="2020" name="Stud. Mycol.">
        <title>101 Dothideomycetes genomes: a test case for predicting lifestyles and emergence of pathogens.</title>
        <authorList>
            <person name="Haridas S."/>
            <person name="Albert R."/>
            <person name="Binder M."/>
            <person name="Bloem J."/>
            <person name="Labutti K."/>
            <person name="Salamov A."/>
            <person name="Andreopoulos B."/>
            <person name="Baker S."/>
            <person name="Barry K."/>
            <person name="Bills G."/>
            <person name="Bluhm B."/>
            <person name="Cannon C."/>
            <person name="Castanera R."/>
            <person name="Culley D."/>
            <person name="Daum C."/>
            <person name="Ezra D."/>
            <person name="Gonzalez J."/>
            <person name="Henrissat B."/>
            <person name="Kuo A."/>
            <person name="Liang C."/>
            <person name="Lipzen A."/>
            <person name="Lutzoni F."/>
            <person name="Magnuson J."/>
            <person name="Mondo S."/>
            <person name="Nolan M."/>
            <person name="Ohm R."/>
            <person name="Pangilinan J."/>
            <person name="Park H.-J."/>
            <person name="Ramirez L."/>
            <person name="Alfaro M."/>
            <person name="Sun H."/>
            <person name="Tritt A."/>
            <person name="Yoshinaga Y."/>
            <person name="Zwiers L.-H."/>
            <person name="Turgeon B."/>
            <person name="Goodwin S."/>
            <person name="Spatafora J."/>
            <person name="Crous P."/>
            <person name="Grigoriev I."/>
        </authorList>
    </citation>
    <scope>NUCLEOTIDE SEQUENCE</scope>
    <source>
        <strain evidence="4 6">CBS 304.34</strain>
    </source>
</reference>
<dbReference type="Pfam" id="PF11951">
    <property type="entry name" value="Fungal_trans_2"/>
    <property type="match status" value="1"/>
</dbReference>
<gene>
    <name evidence="4 6" type="ORF">BDZ99DRAFT_551408</name>
</gene>
<dbReference type="GO" id="GO:0003700">
    <property type="term" value="F:DNA-binding transcription factor activity"/>
    <property type="evidence" value="ECO:0007669"/>
    <property type="project" value="TreeGrafter"/>
</dbReference>
<organism evidence="4">
    <name type="scientific">Mytilinidion resinicola</name>
    <dbReference type="NCBI Taxonomy" id="574789"/>
    <lineage>
        <taxon>Eukaryota</taxon>
        <taxon>Fungi</taxon>
        <taxon>Dikarya</taxon>
        <taxon>Ascomycota</taxon>
        <taxon>Pezizomycotina</taxon>
        <taxon>Dothideomycetes</taxon>
        <taxon>Pleosporomycetidae</taxon>
        <taxon>Mytilinidiales</taxon>
        <taxon>Mytilinidiaceae</taxon>
        <taxon>Mytilinidion</taxon>
    </lineage>
</organism>
<protein>
    <recommendedName>
        <fullName evidence="7">Transcription factor domain-containing protein</fullName>
    </recommendedName>
</protein>
<dbReference type="GeneID" id="54467918"/>
<dbReference type="RefSeq" id="XP_033569502.1">
    <property type="nucleotide sequence ID" value="XM_033727025.1"/>
</dbReference>
<dbReference type="GO" id="GO:0045944">
    <property type="term" value="P:positive regulation of transcription by RNA polymerase II"/>
    <property type="evidence" value="ECO:0007669"/>
    <property type="project" value="TreeGrafter"/>
</dbReference>
<comment type="subcellular location">
    <subcellularLocation>
        <location evidence="1">Nucleus</location>
    </subcellularLocation>
</comment>
<evidence type="ECO:0000256" key="1">
    <source>
        <dbReference type="ARBA" id="ARBA00004123"/>
    </source>
</evidence>
<evidence type="ECO:0000313" key="5">
    <source>
        <dbReference type="Proteomes" id="UP000504636"/>
    </source>
</evidence>
<reference evidence="6" key="3">
    <citation type="submission" date="2025-04" db="UniProtKB">
        <authorList>
            <consortium name="RefSeq"/>
        </authorList>
    </citation>
    <scope>IDENTIFICATION</scope>
    <source>
        <strain evidence="6">CBS 304.34</strain>
    </source>
</reference>
<keyword evidence="5" id="KW-1185">Reference proteome</keyword>
<proteinExistence type="predicted"/>
<feature type="compositionally biased region" description="Acidic residues" evidence="3">
    <location>
        <begin position="64"/>
        <end position="73"/>
    </location>
</feature>
<reference evidence="6" key="2">
    <citation type="submission" date="2020-04" db="EMBL/GenBank/DDBJ databases">
        <authorList>
            <consortium name="NCBI Genome Project"/>
        </authorList>
    </citation>
    <scope>NUCLEOTIDE SEQUENCE</scope>
    <source>
        <strain evidence="6">CBS 304.34</strain>
    </source>
</reference>
<dbReference type="PANTHER" id="PTHR37534:SF2">
    <property type="entry name" value="N-ACETYLTRANSFERASE DOMAIN-CONTAINING PROTEIN"/>
    <property type="match status" value="1"/>
</dbReference>
<feature type="region of interest" description="Disordered" evidence="3">
    <location>
        <begin position="63"/>
        <end position="95"/>
    </location>
</feature>
<evidence type="ECO:0000313" key="6">
    <source>
        <dbReference type="RefSeq" id="XP_033569502.1"/>
    </source>
</evidence>
<keyword evidence="2" id="KW-0539">Nucleus</keyword>
<dbReference type="EMBL" id="MU003723">
    <property type="protein sequence ID" value="KAF2802538.1"/>
    <property type="molecule type" value="Genomic_DNA"/>
</dbReference>